<dbReference type="AlphaFoldDB" id="A0AAE1FTH0"/>
<dbReference type="EMBL" id="JAWQEG010001331">
    <property type="protein sequence ID" value="KAK3880288.1"/>
    <property type="molecule type" value="Genomic_DNA"/>
</dbReference>
<feature type="region of interest" description="Disordered" evidence="1">
    <location>
        <begin position="27"/>
        <end position="51"/>
    </location>
</feature>
<evidence type="ECO:0000313" key="2">
    <source>
        <dbReference type="EMBL" id="KAK3880288.1"/>
    </source>
</evidence>
<protein>
    <submittedName>
        <fullName evidence="2">Uncharacterized protein</fullName>
    </submittedName>
</protein>
<proteinExistence type="predicted"/>
<evidence type="ECO:0000256" key="1">
    <source>
        <dbReference type="SAM" id="MobiDB-lite"/>
    </source>
</evidence>
<comment type="caution">
    <text evidence="2">The sequence shown here is derived from an EMBL/GenBank/DDBJ whole genome shotgun (WGS) entry which is preliminary data.</text>
</comment>
<reference evidence="2" key="1">
    <citation type="submission" date="2023-10" db="EMBL/GenBank/DDBJ databases">
        <title>Genome assemblies of two species of porcelain crab, Petrolisthes cinctipes and Petrolisthes manimaculis (Anomura: Porcellanidae).</title>
        <authorList>
            <person name="Angst P."/>
        </authorList>
    </citation>
    <scope>NUCLEOTIDE SEQUENCE</scope>
    <source>
        <strain evidence="2">PB745_01</strain>
        <tissue evidence="2">Gill</tissue>
    </source>
</reference>
<evidence type="ECO:0000313" key="3">
    <source>
        <dbReference type="Proteomes" id="UP001286313"/>
    </source>
</evidence>
<sequence>RSPFDPINANPSPIFHPHFFPLVFPQPSHHQLPRPTPPSTARLLDTQPPNSDLYPHTALIPVYTQTPTPRFLPTHPHIHHLLPI</sequence>
<accession>A0AAE1FTH0</accession>
<keyword evidence="3" id="KW-1185">Reference proteome</keyword>
<feature type="non-terminal residue" evidence="2">
    <location>
        <position position="1"/>
    </location>
</feature>
<organism evidence="2 3">
    <name type="scientific">Petrolisthes cinctipes</name>
    <name type="common">Flat porcelain crab</name>
    <dbReference type="NCBI Taxonomy" id="88211"/>
    <lineage>
        <taxon>Eukaryota</taxon>
        <taxon>Metazoa</taxon>
        <taxon>Ecdysozoa</taxon>
        <taxon>Arthropoda</taxon>
        <taxon>Crustacea</taxon>
        <taxon>Multicrustacea</taxon>
        <taxon>Malacostraca</taxon>
        <taxon>Eumalacostraca</taxon>
        <taxon>Eucarida</taxon>
        <taxon>Decapoda</taxon>
        <taxon>Pleocyemata</taxon>
        <taxon>Anomura</taxon>
        <taxon>Galatheoidea</taxon>
        <taxon>Porcellanidae</taxon>
        <taxon>Petrolisthes</taxon>
    </lineage>
</organism>
<gene>
    <name evidence="2" type="ORF">Pcinc_015209</name>
</gene>
<dbReference type="Proteomes" id="UP001286313">
    <property type="component" value="Unassembled WGS sequence"/>
</dbReference>
<name>A0AAE1FTH0_PETCI</name>